<keyword evidence="1" id="KW-0472">Membrane</keyword>
<evidence type="ECO:0000313" key="3">
    <source>
        <dbReference type="Proteomes" id="UP000184499"/>
    </source>
</evidence>
<dbReference type="Proteomes" id="UP000184499">
    <property type="component" value="Unassembled WGS sequence"/>
</dbReference>
<name>A0A1L9UFB8_ASPBC</name>
<keyword evidence="1" id="KW-1133">Transmembrane helix</keyword>
<accession>A0A1L9UFB8</accession>
<organism evidence="2 3">
    <name type="scientific">Aspergillus brasiliensis (strain CBS 101740 / IMI 381727 / IBT 21946)</name>
    <dbReference type="NCBI Taxonomy" id="767769"/>
    <lineage>
        <taxon>Eukaryota</taxon>
        <taxon>Fungi</taxon>
        <taxon>Dikarya</taxon>
        <taxon>Ascomycota</taxon>
        <taxon>Pezizomycotina</taxon>
        <taxon>Eurotiomycetes</taxon>
        <taxon>Eurotiomycetidae</taxon>
        <taxon>Eurotiales</taxon>
        <taxon>Aspergillaceae</taxon>
        <taxon>Aspergillus</taxon>
        <taxon>Aspergillus subgen. Circumdati</taxon>
    </lineage>
</organism>
<protein>
    <submittedName>
        <fullName evidence="2">Uncharacterized protein</fullName>
    </submittedName>
</protein>
<dbReference type="RefSeq" id="XP_067477589.1">
    <property type="nucleotide sequence ID" value="XM_067625209.1"/>
</dbReference>
<evidence type="ECO:0000256" key="1">
    <source>
        <dbReference type="SAM" id="Phobius"/>
    </source>
</evidence>
<keyword evidence="3" id="KW-1185">Reference proteome</keyword>
<proteinExistence type="predicted"/>
<dbReference type="GeneID" id="93577697"/>
<sequence>MWFRKRGAHAATLCYCCGDISPWHIRGIEEPSGKKDCIVGMIKKDPDRWLLWVLLLVVNVTIYERIVTGTTWDVFLGMEYVLAGGKYSPGRITTKDHNQKPIALDRFGHCY</sequence>
<feature type="transmembrane region" description="Helical" evidence="1">
    <location>
        <begin position="49"/>
        <end position="66"/>
    </location>
</feature>
<keyword evidence="1" id="KW-0812">Transmembrane</keyword>
<reference evidence="3" key="1">
    <citation type="journal article" date="2017" name="Genome Biol.">
        <title>Comparative genomics reveals high biological diversity and specific adaptations in the industrially and medically important fungal genus Aspergillus.</title>
        <authorList>
            <person name="de Vries R.P."/>
            <person name="Riley R."/>
            <person name="Wiebenga A."/>
            <person name="Aguilar-Osorio G."/>
            <person name="Amillis S."/>
            <person name="Uchima C.A."/>
            <person name="Anderluh G."/>
            <person name="Asadollahi M."/>
            <person name="Askin M."/>
            <person name="Barry K."/>
            <person name="Battaglia E."/>
            <person name="Bayram O."/>
            <person name="Benocci T."/>
            <person name="Braus-Stromeyer S.A."/>
            <person name="Caldana C."/>
            <person name="Canovas D."/>
            <person name="Cerqueira G.C."/>
            <person name="Chen F."/>
            <person name="Chen W."/>
            <person name="Choi C."/>
            <person name="Clum A."/>
            <person name="Dos Santos R.A."/>
            <person name="Damasio A.R."/>
            <person name="Diallinas G."/>
            <person name="Emri T."/>
            <person name="Fekete E."/>
            <person name="Flipphi M."/>
            <person name="Freyberg S."/>
            <person name="Gallo A."/>
            <person name="Gournas C."/>
            <person name="Habgood R."/>
            <person name="Hainaut M."/>
            <person name="Harispe M.L."/>
            <person name="Henrissat B."/>
            <person name="Hilden K.S."/>
            <person name="Hope R."/>
            <person name="Hossain A."/>
            <person name="Karabika E."/>
            <person name="Karaffa L."/>
            <person name="Karanyi Z."/>
            <person name="Krasevec N."/>
            <person name="Kuo A."/>
            <person name="Kusch H."/>
            <person name="LaButti K."/>
            <person name="Lagendijk E.L."/>
            <person name="Lapidus A."/>
            <person name="Levasseur A."/>
            <person name="Lindquist E."/>
            <person name="Lipzen A."/>
            <person name="Logrieco A.F."/>
            <person name="MacCabe A."/>
            <person name="Maekelae M.R."/>
            <person name="Malavazi I."/>
            <person name="Melin P."/>
            <person name="Meyer V."/>
            <person name="Mielnichuk N."/>
            <person name="Miskei M."/>
            <person name="Molnar A.P."/>
            <person name="Mule G."/>
            <person name="Ngan C.Y."/>
            <person name="Orejas M."/>
            <person name="Orosz E."/>
            <person name="Ouedraogo J.P."/>
            <person name="Overkamp K.M."/>
            <person name="Park H.-S."/>
            <person name="Perrone G."/>
            <person name="Piumi F."/>
            <person name="Punt P.J."/>
            <person name="Ram A.F."/>
            <person name="Ramon A."/>
            <person name="Rauscher S."/>
            <person name="Record E."/>
            <person name="Riano-Pachon D.M."/>
            <person name="Robert V."/>
            <person name="Roehrig J."/>
            <person name="Ruller R."/>
            <person name="Salamov A."/>
            <person name="Salih N.S."/>
            <person name="Samson R.A."/>
            <person name="Sandor E."/>
            <person name="Sanguinetti M."/>
            <person name="Schuetze T."/>
            <person name="Sepcic K."/>
            <person name="Shelest E."/>
            <person name="Sherlock G."/>
            <person name="Sophianopoulou V."/>
            <person name="Squina F.M."/>
            <person name="Sun H."/>
            <person name="Susca A."/>
            <person name="Todd R.B."/>
            <person name="Tsang A."/>
            <person name="Unkles S.E."/>
            <person name="van de Wiele N."/>
            <person name="van Rossen-Uffink D."/>
            <person name="Oliveira J.V."/>
            <person name="Vesth T.C."/>
            <person name="Visser J."/>
            <person name="Yu J.-H."/>
            <person name="Zhou M."/>
            <person name="Andersen M.R."/>
            <person name="Archer D.B."/>
            <person name="Baker S.E."/>
            <person name="Benoit I."/>
            <person name="Brakhage A.A."/>
            <person name="Braus G.H."/>
            <person name="Fischer R."/>
            <person name="Frisvad J.C."/>
            <person name="Goldman G.H."/>
            <person name="Houbraken J."/>
            <person name="Oakley B."/>
            <person name="Pocsi I."/>
            <person name="Scazzocchio C."/>
            <person name="Seiboth B."/>
            <person name="vanKuyk P.A."/>
            <person name="Wortman J."/>
            <person name="Dyer P.S."/>
            <person name="Grigoriev I.V."/>
        </authorList>
    </citation>
    <scope>NUCLEOTIDE SEQUENCE [LARGE SCALE GENOMIC DNA]</scope>
    <source>
        <strain evidence="3">CBS 101740 / IMI 381727 / IBT 21946</strain>
    </source>
</reference>
<evidence type="ECO:0000313" key="2">
    <source>
        <dbReference type="EMBL" id="OJJ70341.1"/>
    </source>
</evidence>
<dbReference type="AlphaFoldDB" id="A0A1L9UFB8"/>
<dbReference type="VEuPathDB" id="FungiDB:ASPBRDRAFT_44510"/>
<gene>
    <name evidence="2" type="ORF">ASPBRDRAFT_44510</name>
</gene>
<dbReference type="EMBL" id="KV878686">
    <property type="protein sequence ID" value="OJJ70341.1"/>
    <property type="molecule type" value="Genomic_DNA"/>
</dbReference>